<keyword evidence="7" id="KW-0999">Mitochondrion inner membrane</keyword>
<proteinExistence type="inferred from homology"/>
<keyword evidence="6 13" id="KW-0812">Transmembrane</keyword>
<evidence type="ECO:0000256" key="7">
    <source>
        <dbReference type="ARBA" id="ARBA00022792"/>
    </source>
</evidence>
<dbReference type="Proteomes" id="UP000274131">
    <property type="component" value="Unassembled WGS sequence"/>
</dbReference>
<evidence type="ECO:0000256" key="10">
    <source>
        <dbReference type="ARBA" id="ARBA00023128"/>
    </source>
</evidence>
<comment type="similarity">
    <text evidence="12">Belongs to the NDUFAF6 family.</text>
</comment>
<evidence type="ECO:0000256" key="2">
    <source>
        <dbReference type="ARBA" id="ARBA00004477"/>
    </source>
</evidence>
<dbReference type="InterPro" id="IPR002060">
    <property type="entry name" value="Squ/phyt_synthse"/>
</dbReference>
<dbReference type="GO" id="GO:0022890">
    <property type="term" value="F:inorganic cation transmembrane transporter activity"/>
    <property type="evidence" value="ECO:0007669"/>
    <property type="project" value="TreeGrafter"/>
</dbReference>
<dbReference type="Pfam" id="PF00494">
    <property type="entry name" value="SQS_PSY"/>
    <property type="match status" value="1"/>
</dbReference>
<evidence type="ECO:0000256" key="11">
    <source>
        <dbReference type="ARBA" id="ARBA00023136"/>
    </source>
</evidence>
<keyword evidence="10" id="KW-0496">Mitochondrion</keyword>
<evidence type="ECO:0000256" key="4">
    <source>
        <dbReference type="ARBA" id="ARBA00006109"/>
    </source>
</evidence>
<comment type="subunit">
    <text evidence="5">Component of the ER membrane protein complex (EMC).</text>
</comment>
<evidence type="ECO:0000256" key="12">
    <source>
        <dbReference type="ARBA" id="ARBA00038273"/>
    </source>
</evidence>
<evidence type="ECO:0000256" key="5">
    <source>
        <dbReference type="ARBA" id="ARBA00011276"/>
    </source>
</evidence>
<dbReference type="PANTHER" id="PTHR21181">
    <property type="match status" value="1"/>
</dbReference>
<name>A0A158Q9S8_ENTVE</name>
<comment type="subcellular location">
    <subcellularLocation>
        <location evidence="3">Early endosome membrane</location>
        <topology evidence="3">Multi-pass membrane protein</topology>
    </subcellularLocation>
    <subcellularLocation>
        <location evidence="2">Endoplasmic reticulum membrane</location>
        <topology evidence="2">Multi-pass membrane protein</topology>
    </subcellularLocation>
    <subcellularLocation>
        <location evidence="1">Mitochondrion inner membrane</location>
    </subcellularLocation>
</comment>
<protein>
    <submittedName>
        <fullName evidence="17">Cytochrome P450</fullName>
    </submittedName>
</protein>
<dbReference type="GO" id="GO:0005743">
    <property type="term" value="C:mitochondrial inner membrane"/>
    <property type="evidence" value="ECO:0007669"/>
    <property type="project" value="UniProtKB-SubCell"/>
</dbReference>
<evidence type="ECO:0000313" key="15">
    <source>
        <dbReference type="EMBL" id="VDD87547.1"/>
    </source>
</evidence>
<evidence type="ECO:0000256" key="6">
    <source>
        <dbReference type="ARBA" id="ARBA00022692"/>
    </source>
</evidence>
<evidence type="ECO:0000256" key="9">
    <source>
        <dbReference type="ARBA" id="ARBA00022989"/>
    </source>
</evidence>
<feature type="transmembrane region" description="Helical" evidence="13">
    <location>
        <begin position="50"/>
        <end position="73"/>
    </location>
</feature>
<dbReference type="SUPFAM" id="SSF48576">
    <property type="entry name" value="Terpenoid synthases"/>
    <property type="match status" value="1"/>
</dbReference>
<evidence type="ECO:0000256" key="13">
    <source>
        <dbReference type="SAM" id="Phobius"/>
    </source>
</evidence>
<keyword evidence="8" id="KW-0256">Endoplasmic reticulum</keyword>
<evidence type="ECO:0000256" key="3">
    <source>
        <dbReference type="ARBA" id="ARBA00004520"/>
    </source>
</evidence>
<keyword evidence="16" id="KW-1185">Reference proteome</keyword>
<evidence type="ECO:0000256" key="1">
    <source>
        <dbReference type="ARBA" id="ARBA00004273"/>
    </source>
</evidence>
<keyword evidence="11 13" id="KW-0472">Membrane</keyword>
<evidence type="ECO:0000256" key="14">
    <source>
        <dbReference type="SAM" id="SignalP"/>
    </source>
</evidence>
<dbReference type="Gene3D" id="1.10.600.10">
    <property type="entry name" value="Farnesyl Diphosphate Synthase"/>
    <property type="match status" value="1"/>
</dbReference>
<organism evidence="17">
    <name type="scientific">Enterobius vermicularis</name>
    <name type="common">Human pinworm</name>
    <dbReference type="NCBI Taxonomy" id="51028"/>
    <lineage>
        <taxon>Eukaryota</taxon>
        <taxon>Metazoa</taxon>
        <taxon>Ecdysozoa</taxon>
        <taxon>Nematoda</taxon>
        <taxon>Chromadorea</taxon>
        <taxon>Rhabditida</taxon>
        <taxon>Spirurina</taxon>
        <taxon>Oxyuridomorpha</taxon>
        <taxon>Oxyuroidea</taxon>
        <taxon>Oxyuridae</taxon>
        <taxon>Enterobius</taxon>
    </lineage>
</organism>
<feature type="signal peptide" evidence="14">
    <location>
        <begin position="1"/>
        <end position="28"/>
    </location>
</feature>
<dbReference type="AlphaFoldDB" id="A0A158Q9S8"/>
<dbReference type="GO" id="GO:0031901">
    <property type="term" value="C:early endosome membrane"/>
    <property type="evidence" value="ECO:0007669"/>
    <property type="project" value="UniProtKB-SubCell"/>
</dbReference>
<dbReference type="GO" id="GO:0005886">
    <property type="term" value="C:plasma membrane"/>
    <property type="evidence" value="ECO:0007669"/>
    <property type="project" value="TreeGrafter"/>
</dbReference>
<reference evidence="15 16" key="2">
    <citation type="submission" date="2018-10" db="EMBL/GenBank/DDBJ databases">
        <authorList>
            <consortium name="Pathogen Informatics"/>
        </authorList>
    </citation>
    <scope>NUCLEOTIDE SEQUENCE [LARGE SCALE GENOMIC DNA]</scope>
</reference>
<accession>A0A158Q9S8</accession>
<gene>
    <name evidence="15" type="ORF">EVEC_LOCUS2690</name>
</gene>
<dbReference type="GO" id="GO:0072546">
    <property type="term" value="C:EMC complex"/>
    <property type="evidence" value="ECO:0007669"/>
    <property type="project" value="TreeGrafter"/>
</dbReference>
<dbReference type="WBParaSite" id="EVEC_0000298201-mRNA-1">
    <property type="protein sequence ID" value="EVEC_0000298201-mRNA-1"/>
    <property type="gene ID" value="EVEC_0000298201"/>
</dbReference>
<evidence type="ECO:0000313" key="16">
    <source>
        <dbReference type="Proteomes" id="UP000274131"/>
    </source>
</evidence>
<dbReference type="InterPro" id="IPR008949">
    <property type="entry name" value="Isoprenoid_synthase_dom_sf"/>
</dbReference>
<dbReference type="GO" id="GO:0005794">
    <property type="term" value="C:Golgi apparatus"/>
    <property type="evidence" value="ECO:0007669"/>
    <property type="project" value="TreeGrafter"/>
</dbReference>
<keyword evidence="14" id="KW-0732">Signal</keyword>
<dbReference type="PANTHER" id="PTHR21181:SF7">
    <property type="entry name" value="ER MEMBRANE PROTEIN COMPLEX SUBUNIT 5"/>
    <property type="match status" value="1"/>
</dbReference>
<keyword evidence="9 13" id="KW-1133">Transmembrane helix</keyword>
<dbReference type="STRING" id="51028.A0A158Q9S8"/>
<feature type="chain" id="PRO_5043135292" evidence="14">
    <location>
        <begin position="29"/>
        <end position="458"/>
    </location>
</feature>
<dbReference type="Pfam" id="PF10270">
    <property type="entry name" value="MMgT"/>
    <property type="match status" value="1"/>
</dbReference>
<dbReference type="OrthoDB" id="270318at2759"/>
<evidence type="ECO:0000313" key="17">
    <source>
        <dbReference type="WBParaSite" id="EVEC_0000298201-mRNA-1"/>
    </source>
</evidence>
<evidence type="ECO:0000256" key="8">
    <source>
        <dbReference type="ARBA" id="ARBA00022824"/>
    </source>
</evidence>
<sequence length="458" mass="51266">MLSASKSVFRFICFAGLLSLLHCAYSAAQHRFYLRLIEQPFTLLPGDLILQTLISLVAVVCGASYIAGDFLPVRSDLQNRSKSWDTVGNCPSFYTFDHRARALSPEYSAFNKDFAQESLQLFNLPNSTAFLSSTATNRPSGFSAESGVSQTGSSKFRHSPSEKVLKESLAYCIKLVRSRDFSNYIAALLFPRQVQPAVFALLAFNVELALVRDQIKRNAGVAGIYRLQFWKDCLGAIYGSDKGPIPRQPVAFALSAFLHLDDISLLKQLVEARQSTLGDRAFVTLSSVAEYGQLTHGTLMKLIMNELWKNAKLDRSQSDVTLRKGFQAAEHMGAAVGIITLLRTTAPFLTRGIVLLPTDLMNDHQLTTEDLYDVKWVDGFKGVVKSMVKEAEYRLLLSRELKDEVPRPLRAALLANGAAMDFLLSVLKKDYNLLDTRLQRNPEFLAWRLLFRKLLGRY</sequence>
<comment type="similarity">
    <text evidence="4">Belongs to the membrane magnesium transporter (TC 1.A.67) family.</text>
</comment>
<dbReference type="EMBL" id="UXUI01007432">
    <property type="protein sequence ID" value="VDD87547.1"/>
    <property type="molecule type" value="Genomic_DNA"/>
</dbReference>
<reference evidence="17" key="1">
    <citation type="submission" date="2016-04" db="UniProtKB">
        <authorList>
            <consortium name="WormBaseParasite"/>
        </authorList>
    </citation>
    <scope>IDENTIFICATION</scope>
</reference>
<dbReference type="InterPro" id="IPR018937">
    <property type="entry name" value="MMgT"/>
</dbReference>